<dbReference type="Proteomes" id="UP001497482">
    <property type="component" value="Chromosome 7"/>
</dbReference>
<dbReference type="EMBL" id="OZ035829">
    <property type="protein sequence ID" value="CAL1610794.1"/>
    <property type="molecule type" value="Genomic_DNA"/>
</dbReference>
<keyword evidence="1" id="KW-1133">Transmembrane helix</keyword>
<reference evidence="2 3" key="1">
    <citation type="submission" date="2024-04" db="EMBL/GenBank/DDBJ databases">
        <authorList>
            <person name="Waldvogel A.-M."/>
            <person name="Schoenle A."/>
        </authorList>
    </citation>
    <scope>NUCLEOTIDE SEQUENCE [LARGE SCALE GENOMIC DNA]</scope>
</reference>
<evidence type="ECO:0008006" key="4">
    <source>
        <dbReference type="Google" id="ProtNLM"/>
    </source>
</evidence>
<gene>
    <name evidence="2" type="ORF">KC01_LOCUS37338</name>
</gene>
<organism evidence="2 3">
    <name type="scientific">Knipowitschia caucasica</name>
    <name type="common">Caucasian dwarf goby</name>
    <name type="synonym">Pomatoschistus caucasicus</name>
    <dbReference type="NCBI Taxonomy" id="637954"/>
    <lineage>
        <taxon>Eukaryota</taxon>
        <taxon>Metazoa</taxon>
        <taxon>Chordata</taxon>
        <taxon>Craniata</taxon>
        <taxon>Vertebrata</taxon>
        <taxon>Euteleostomi</taxon>
        <taxon>Actinopterygii</taxon>
        <taxon>Neopterygii</taxon>
        <taxon>Teleostei</taxon>
        <taxon>Neoteleostei</taxon>
        <taxon>Acanthomorphata</taxon>
        <taxon>Gobiaria</taxon>
        <taxon>Gobiiformes</taxon>
        <taxon>Gobioidei</taxon>
        <taxon>Gobiidae</taxon>
        <taxon>Gobiinae</taxon>
        <taxon>Knipowitschia</taxon>
    </lineage>
</organism>
<keyword evidence="1" id="KW-0472">Membrane</keyword>
<evidence type="ECO:0000256" key="1">
    <source>
        <dbReference type="SAM" id="Phobius"/>
    </source>
</evidence>
<evidence type="ECO:0000313" key="3">
    <source>
        <dbReference type="Proteomes" id="UP001497482"/>
    </source>
</evidence>
<feature type="transmembrane region" description="Helical" evidence="1">
    <location>
        <begin position="91"/>
        <end position="112"/>
    </location>
</feature>
<proteinExistence type="predicted"/>
<accession>A0AAV2MBX3</accession>
<keyword evidence="1" id="KW-0812">Transmembrane</keyword>
<protein>
    <recommendedName>
        <fullName evidence="4">MFS transporter</fullName>
    </recommendedName>
</protein>
<feature type="transmembrane region" description="Helical" evidence="1">
    <location>
        <begin position="61"/>
        <end position="85"/>
    </location>
</feature>
<name>A0AAV2MBX3_KNICA</name>
<feature type="transmembrane region" description="Helical" evidence="1">
    <location>
        <begin position="119"/>
        <end position="141"/>
    </location>
</feature>
<sequence>MPPKITYKSPLLEAAVGFGLGAIGGSILGATEDPVHRSLYAMTVPERIKPLMDEARTVGPLGLGSLIGATALTTAMTSVVLAPVLGEGGKAGAMLGAVGAAGASIGAAAALAGRWSTRFGMVATLAGLMLGALTVGEWHIVNIGLQLPVAYVFAMTNPF</sequence>
<evidence type="ECO:0000313" key="2">
    <source>
        <dbReference type="EMBL" id="CAL1610794.1"/>
    </source>
</evidence>
<dbReference type="AlphaFoldDB" id="A0AAV2MBX3"/>
<keyword evidence="3" id="KW-1185">Reference proteome</keyword>